<evidence type="ECO:0000313" key="2">
    <source>
        <dbReference type="EMBL" id="MWB93887.1"/>
    </source>
</evidence>
<feature type="signal peptide" evidence="1">
    <location>
        <begin position="1"/>
        <end position="21"/>
    </location>
</feature>
<protein>
    <submittedName>
        <fullName evidence="2">WG repeat-containing protein</fullName>
    </submittedName>
</protein>
<dbReference type="RefSeq" id="WP_160373802.1">
    <property type="nucleotide sequence ID" value="NZ_WSTB01000002.1"/>
</dbReference>
<organism evidence="2 3">
    <name type="scientific">Flavobacterium hydrocarbonoxydans</name>
    <dbReference type="NCBI Taxonomy" id="2683249"/>
    <lineage>
        <taxon>Bacteria</taxon>
        <taxon>Pseudomonadati</taxon>
        <taxon>Bacteroidota</taxon>
        <taxon>Flavobacteriia</taxon>
        <taxon>Flavobacteriales</taxon>
        <taxon>Flavobacteriaceae</taxon>
        <taxon>Flavobacterium</taxon>
    </lineage>
</organism>
<comment type="caution">
    <text evidence="2">The sequence shown here is derived from an EMBL/GenBank/DDBJ whole genome shotgun (WGS) entry which is preliminary data.</text>
</comment>
<dbReference type="EMBL" id="WSTB01000002">
    <property type="protein sequence ID" value="MWB93887.1"/>
    <property type="molecule type" value="Genomic_DNA"/>
</dbReference>
<reference evidence="2 3" key="1">
    <citation type="submission" date="2019-12" db="EMBL/GenBank/DDBJ databases">
        <authorList>
            <person name="Kim Y.S."/>
        </authorList>
    </citation>
    <scope>NUCLEOTIDE SEQUENCE [LARGE SCALE GENOMIC DNA]</scope>
    <source>
        <strain evidence="2 3">GA093</strain>
    </source>
</reference>
<gene>
    <name evidence="2" type="ORF">GON26_05905</name>
</gene>
<dbReference type="PANTHER" id="PTHR37841:SF1">
    <property type="entry name" value="DUF3298 DOMAIN-CONTAINING PROTEIN"/>
    <property type="match status" value="1"/>
</dbReference>
<dbReference type="SUPFAM" id="SSF69360">
    <property type="entry name" value="Cell wall binding repeat"/>
    <property type="match status" value="1"/>
</dbReference>
<proteinExistence type="predicted"/>
<sequence length="370" mass="41235">MKKIVLLLVLALQFAYSQELALVRKDGKFGYITKEGSFAIAPKFSAAKNFSDGLAAAEEKGKWGFIDTKGEWVIAPTFDNAKYFDSGICIVQIKMAWKYINKKGEILSGAPSSDKLFDFENGVAFFRQSDKVGLINNKFEVVLNPTYDVIRSFEGQYARCAKNGKWGIIDTSGKEVVESIYDEVGTFARNTTWAKKGKVYGIIHDGKFIEIPDADELFNFGPQDFVPAKKDGKIGFVDFEGKWIIRPRFEKVKAFSKDLAPATINGKWGYINTIGAFVIAPSYSDAEVFSEEGLAPVKTDSWGFIDQTGKMVIAERYDISVALFGMFSNQQKGFIDGLARVKLSGKWGFLKPDGSVLGEWFQNAEPFQKI</sequence>
<dbReference type="Pfam" id="PF14903">
    <property type="entry name" value="WG_beta_rep"/>
    <property type="match status" value="5"/>
</dbReference>
<feature type="chain" id="PRO_5026307759" evidence="1">
    <location>
        <begin position="22"/>
        <end position="370"/>
    </location>
</feature>
<name>A0A6I4NS18_9FLAO</name>
<keyword evidence="3" id="KW-1185">Reference proteome</keyword>
<accession>A0A6I4NS18</accession>
<evidence type="ECO:0000256" key="1">
    <source>
        <dbReference type="SAM" id="SignalP"/>
    </source>
</evidence>
<dbReference type="Proteomes" id="UP000471501">
    <property type="component" value="Unassembled WGS sequence"/>
</dbReference>
<dbReference type="PANTHER" id="PTHR37841">
    <property type="entry name" value="GLR2918 PROTEIN"/>
    <property type="match status" value="1"/>
</dbReference>
<dbReference type="AlphaFoldDB" id="A0A6I4NS18"/>
<keyword evidence="1" id="KW-0732">Signal</keyword>
<dbReference type="InterPro" id="IPR032774">
    <property type="entry name" value="WG_beta_rep"/>
</dbReference>
<evidence type="ECO:0000313" key="3">
    <source>
        <dbReference type="Proteomes" id="UP000471501"/>
    </source>
</evidence>